<dbReference type="PIRSF" id="PIRSF026567">
    <property type="entry name" value="Adenine_mtase_bact_prd"/>
    <property type="match status" value="1"/>
</dbReference>
<keyword evidence="3" id="KW-0808">Transferase</keyword>
<organism evidence="3 4">
    <name type="scientific">Philodulcilactobacillus myokoensis</name>
    <dbReference type="NCBI Taxonomy" id="2929573"/>
    <lineage>
        <taxon>Bacteria</taxon>
        <taxon>Bacillati</taxon>
        <taxon>Bacillota</taxon>
        <taxon>Bacilli</taxon>
        <taxon>Lactobacillales</taxon>
        <taxon>Lactobacillaceae</taxon>
        <taxon>Philodulcilactobacillus</taxon>
    </lineage>
</organism>
<dbReference type="EMBL" id="BRPL01000002">
    <property type="protein sequence ID" value="GLB46706.1"/>
    <property type="molecule type" value="Genomic_DNA"/>
</dbReference>
<dbReference type="PANTHER" id="PTHR41313">
    <property type="entry name" value="ADENINE-SPECIFIC METHYLTRANSFERASE"/>
    <property type="match status" value="1"/>
</dbReference>
<dbReference type="InterPro" id="IPR029063">
    <property type="entry name" value="SAM-dependent_MTases_sf"/>
</dbReference>
<reference evidence="3" key="2">
    <citation type="journal article" date="2023" name="PLoS ONE">
        <title>Philodulcilactobacillus myokoensis gen. nov., sp. nov., a fructophilic, acidophilic, and agar-phobic lactic acid bacterium isolated from fermented vegetable extracts.</title>
        <authorList>
            <person name="Kouya T."/>
            <person name="Ishiyama Y."/>
            <person name="Ohashi S."/>
            <person name="Kumakubo R."/>
            <person name="Yamazaki T."/>
            <person name="Otaki T."/>
        </authorList>
    </citation>
    <scope>NUCLEOTIDE SEQUENCE</scope>
    <source>
        <strain evidence="3">WR16-4</strain>
    </source>
</reference>
<dbReference type="AlphaFoldDB" id="A0A9W6B0V8"/>
<sequence length="326" mass="36342">MFDQSNQLLRQSLNVSYMDAFIETGNNILDGNQVATSDGLPDQNTVQKLEQIYAKVDYHSMNSESIRKAIQLVLIKAIKEDEIQANHQVTPDTIAFIMGYLVIRLLKNKSTINIFDLTVGSGNLLTAVMHQLKDALHAKINGIGIDNDDSELAVASISSQMQNVPVELMHQDAVNNILVDDMDLVMSDLPIGYYPIDANTTNYQTSSNNGHSFAHHLLIEQGMNHVKTGGLGVFLVPSNIFQSQESKSLLKWIEGSCYLQAMLNLPKELFSNVSARKSILILQKHGDKAKQAKQVMLGDFPSFKNVSEFQKFMAGIVKWEEEDLLK</sequence>
<dbReference type="GO" id="GO:0003677">
    <property type="term" value="F:DNA binding"/>
    <property type="evidence" value="ECO:0007669"/>
    <property type="project" value="InterPro"/>
</dbReference>
<dbReference type="GO" id="GO:0008170">
    <property type="term" value="F:N-methyltransferase activity"/>
    <property type="evidence" value="ECO:0007669"/>
    <property type="project" value="InterPro"/>
</dbReference>
<gene>
    <name evidence="3" type="ORF">WR164_06850</name>
</gene>
<dbReference type="GO" id="GO:0032259">
    <property type="term" value="P:methylation"/>
    <property type="evidence" value="ECO:0007669"/>
    <property type="project" value="UniProtKB-KW"/>
</dbReference>
<feature type="domain" description="DNA methylase adenine-specific" evidence="1">
    <location>
        <begin position="101"/>
        <end position="300"/>
    </location>
</feature>
<feature type="domain" description="YtxK-like N-terminal helical" evidence="2">
    <location>
        <begin position="1"/>
        <end position="77"/>
    </location>
</feature>
<dbReference type="Pfam" id="PF02384">
    <property type="entry name" value="N6_Mtase"/>
    <property type="match status" value="1"/>
</dbReference>
<dbReference type="InterPro" id="IPR016843">
    <property type="entry name" value="S-AdoMet-dep_Ade-MeTrfase_prd"/>
</dbReference>
<name>A0A9W6B0V8_9LACO</name>
<dbReference type="Gene3D" id="1.10.150.470">
    <property type="match status" value="1"/>
</dbReference>
<evidence type="ECO:0000259" key="1">
    <source>
        <dbReference type="Pfam" id="PF02384"/>
    </source>
</evidence>
<dbReference type="Gene3D" id="3.40.50.150">
    <property type="entry name" value="Vaccinia Virus protein VP39"/>
    <property type="match status" value="1"/>
</dbReference>
<reference evidence="3" key="1">
    <citation type="submission" date="2022-07" db="EMBL/GenBank/DDBJ databases">
        <authorList>
            <person name="Kouya T."/>
            <person name="Ishiyama Y."/>
        </authorList>
    </citation>
    <scope>NUCLEOTIDE SEQUENCE</scope>
    <source>
        <strain evidence="3">WR16-4</strain>
    </source>
</reference>
<dbReference type="RefSeq" id="WP_309297714.1">
    <property type="nucleotide sequence ID" value="NZ_BRPL01000002.1"/>
</dbReference>
<keyword evidence="4" id="KW-1185">Reference proteome</keyword>
<comment type="caution">
    <text evidence="3">The sequence shown here is derived from an EMBL/GenBank/DDBJ whole genome shotgun (WGS) entry which is preliminary data.</text>
</comment>
<dbReference type="InterPro" id="IPR048375">
    <property type="entry name" value="YtxK-like_N"/>
</dbReference>
<dbReference type="InterPro" id="IPR052933">
    <property type="entry name" value="DNA_Protect_Modify"/>
</dbReference>
<proteinExistence type="predicted"/>
<evidence type="ECO:0000313" key="3">
    <source>
        <dbReference type="EMBL" id="GLB46706.1"/>
    </source>
</evidence>
<protein>
    <submittedName>
        <fullName evidence="3">DNA methyltransferase</fullName>
    </submittedName>
</protein>
<keyword evidence="3" id="KW-0489">Methyltransferase</keyword>
<dbReference type="InterPro" id="IPR003356">
    <property type="entry name" value="DNA_methylase_A-5"/>
</dbReference>
<dbReference type="Pfam" id="PF21106">
    <property type="entry name" value="YtxK_like"/>
    <property type="match status" value="1"/>
</dbReference>
<dbReference type="PANTHER" id="PTHR41313:SF1">
    <property type="entry name" value="DNA METHYLASE ADENINE-SPECIFIC DOMAIN-CONTAINING PROTEIN"/>
    <property type="match status" value="1"/>
</dbReference>
<accession>A0A9W6B0V8</accession>
<dbReference type="SUPFAM" id="SSF53335">
    <property type="entry name" value="S-adenosyl-L-methionine-dependent methyltransferases"/>
    <property type="match status" value="1"/>
</dbReference>
<dbReference type="Proteomes" id="UP001144204">
    <property type="component" value="Unassembled WGS sequence"/>
</dbReference>
<evidence type="ECO:0000313" key="4">
    <source>
        <dbReference type="Proteomes" id="UP001144204"/>
    </source>
</evidence>
<evidence type="ECO:0000259" key="2">
    <source>
        <dbReference type="Pfam" id="PF21106"/>
    </source>
</evidence>